<gene>
    <name evidence="2" type="ORF">M0R45_034511</name>
</gene>
<protein>
    <recommendedName>
        <fullName evidence="4">Myb-like domain-containing protein</fullName>
    </recommendedName>
</protein>
<accession>A0AAW1VQB8</accession>
<keyword evidence="3" id="KW-1185">Reference proteome</keyword>
<dbReference type="PANTHER" id="PTHR47430">
    <property type="entry name" value="GB|AAC33480.1"/>
    <property type="match status" value="1"/>
</dbReference>
<feature type="compositionally biased region" description="Basic and acidic residues" evidence="1">
    <location>
        <begin position="19"/>
        <end position="31"/>
    </location>
</feature>
<name>A0AAW1VQB8_RUBAR</name>
<evidence type="ECO:0000256" key="1">
    <source>
        <dbReference type="SAM" id="MobiDB-lite"/>
    </source>
</evidence>
<evidence type="ECO:0000313" key="3">
    <source>
        <dbReference type="Proteomes" id="UP001457282"/>
    </source>
</evidence>
<dbReference type="PANTHER" id="PTHR47430:SF4">
    <property type="entry name" value="GB|AAC33480.1"/>
    <property type="match status" value="1"/>
</dbReference>
<feature type="region of interest" description="Disordered" evidence="1">
    <location>
        <begin position="1"/>
        <end position="31"/>
    </location>
</feature>
<sequence>MEAVDVDDGKLRKKKAKSEKHGNVEDSNRDMEVVNLEDGNKRKKAKAEKHVNVENCNRNTEAVTIEDSEKRRSRTPMMRRSSHRLMARVMSMKACMKWYNQLASPFVNQKLWADIDDYLLLDALNSLEAYCIEDVDWDDLLEHRPGDVCQKRWEVTKHIGRHALNSFPEQLEVLSKRYPADIIEAIEVYDSKPIVD</sequence>
<dbReference type="AlphaFoldDB" id="A0AAW1VQB8"/>
<comment type="caution">
    <text evidence="2">The sequence shown here is derived from an EMBL/GenBank/DDBJ whole genome shotgun (WGS) entry which is preliminary data.</text>
</comment>
<reference evidence="2 3" key="1">
    <citation type="journal article" date="2023" name="G3 (Bethesda)">
        <title>A chromosome-length genome assembly and annotation of blackberry (Rubus argutus, cv. 'Hillquist').</title>
        <authorList>
            <person name="Bruna T."/>
            <person name="Aryal R."/>
            <person name="Dudchenko O."/>
            <person name="Sargent D.J."/>
            <person name="Mead D."/>
            <person name="Buti M."/>
            <person name="Cavallini A."/>
            <person name="Hytonen T."/>
            <person name="Andres J."/>
            <person name="Pham M."/>
            <person name="Weisz D."/>
            <person name="Mascagni F."/>
            <person name="Usai G."/>
            <person name="Natali L."/>
            <person name="Bassil N."/>
            <person name="Fernandez G.E."/>
            <person name="Lomsadze A."/>
            <person name="Armour M."/>
            <person name="Olukolu B."/>
            <person name="Poorten T."/>
            <person name="Britton C."/>
            <person name="Davik J."/>
            <person name="Ashrafi H."/>
            <person name="Aiden E.L."/>
            <person name="Borodovsky M."/>
            <person name="Worthington M."/>
        </authorList>
    </citation>
    <scope>NUCLEOTIDE SEQUENCE [LARGE SCALE GENOMIC DNA]</scope>
    <source>
        <strain evidence="2">PI 553951</strain>
    </source>
</reference>
<evidence type="ECO:0000313" key="2">
    <source>
        <dbReference type="EMBL" id="KAK9910554.1"/>
    </source>
</evidence>
<dbReference type="Proteomes" id="UP001457282">
    <property type="component" value="Unassembled WGS sequence"/>
</dbReference>
<dbReference type="EMBL" id="JBEDUW010000007">
    <property type="protein sequence ID" value="KAK9910554.1"/>
    <property type="molecule type" value="Genomic_DNA"/>
</dbReference>
<organism evidence="2 3">
    <name type="scientific">Rubus argutus</name>
    <name type="common">Southern blackberry</name>
    <dbReference type="NCBI Taxonomy" id="59490"/>
    <lineage>
        <taxon>Eukaryota</taxon>
        <taxon>Viridiplantae</taxon>
        <taxon>Streptophyta</taxon>
        <taxon>Embryophyta</taxon>
        <taxon>Tracheophyta</taxon>
        <taxon>Spermatophyta</taxon>
        <taxon>Magnoliopsida</taxon>
        <taxon>eudicotyledons</taxon>
        <taxon>Gunneridae</taxon>
        <taxon>Pentapetalae</taxon>
        <taxon>rosids</taxon>
        <taxon>fabids</taxon>
        <taxon>Rosales</taxon>
        <taxon>Rosaceae</taxon>
        <taxon>Rosoideae</taxon>
        <taxon>Rosoideae incertae sedis</taxon>
        <taxon>Rubus</taxon>
    </lineage>
</organism>
<evidence type="ECO:0008006" key="4">
    <source>
        <dbReference type="Google" id="ProtNLM"/>
    </source>
</evidence>
<proteinExistence type="predicted"/>